<name>A0A955RSE5_UNCKA</name>
<evidence type="ECO:0000313" key="3">
    <source>
        <dbReference type="EMBL" id="MCA9392500.1"/>
    </source>
</evidence>
<gene>
    <name evidence="3" type="ORF">KC614_04890</name>
</gene>
<feature type="transmembrane region" description="Helical" evidence="2">
    <location>
        <begin position="14"/>
        <end position="32"/>
    </location>
</feature>
<keyword evidence="2" id="KW-1133">Transmembrane helix</keyword>
<dbReference type="EMBL" id="JAGQKZ010000064">
    <property type="protein sequence ID" value="MCA9392500.1"/>
    <property type="molecule type" value="Genomic_DNA"/>
</dbReference>
<evidence type="ECO:0000256" key="1">
    <source>
        <dbReference type="SAM" id="Coils"/>
    </source>
</evidence>
<reference evidence="3" key="1">
    <citation type="submission" date="2020-04" db="EMBL/GenBank/DDBJ databases">
        <authorList>
            <person name="Zhang T."/>
        </authorList>
    </citation>
    <scope>NUCLEOTIDE SEQUENCE</scope>
    <source>
        <strain evidence="3">HKST-UBA03</strain>
    </source>
</reference>
<evidence type="ECO:0000313" key="4">
    <source>
        <dbReference type="Proteomes" id="UP000751518"/>
    </source>
</evidence>
<proteinExistence type="predicted"/>
<feature type="non-terminal residue" evidence="3">
    <location>
        <position position="1"/>
    </location>
</feature>
<evidence type="ECO:0000256" key="2">
    <source>
        <dbReference type="SAM" id="Phobius"/>
    </source>
</evidence>
<keyword evidence="2" id="KW-0812">Transmembrane</keyword>
<keyword evidence="1" id="KW-0175">Coiled coil</keyword>
<dbReference type="Proteomes" id="UP000751518">
    <property type="component" value="Unassembled WGS sequence"/>
</dbReference>
<organism evidence="3 4">
    <name type="scientific">candidate division WWE3 bacterium</name>
    <dbReference type="NCBI Taxonomy" id="2053526"/>
    <lineage>
        <taxon>Bacteria</taxon>
        <taxon>Katanobacteria</taxon>
    </lineage>
</organism>
<sequence>GDVFSVLDSYSPSGISMLLILLIPAILIFYTLGWKKYHSTTNINNMTKKYPSYKEILKMDEKQAKKIFLERHTVDMESLLEEMIDHEEEMGSFKKTARGEIKPAEQMILNVFNKEKSSEIIDLFKKIDNALKDSEEGAPNLINDAFFAKFASDFHELFRKR</sequence>
<comment type="caution">
    <text evidence="3">The sequence shown here is derived from an EMBL/GenBank/DDBJ whole genome shotgun (WGS) entry which is preliminary data.</text>
</comment>
<accession>A0A955RSE5</accession>
<dbReference type="AlphaFoldDB" id="A0A955RSE5"/>
<keyword evidence="2" id="KW-0472">Membrane</keyword>
<feature type="coiled-coil region" evidence="1">
    <location>
        <begin position="69"/>
        <end position="96"/>
    </location>
</feature>
<protein>
    <submittedName>
        <fullName evidence="3">Uncharacterized protein</fullName>
    </submittedName>
</protein>
<reference evidence="3" key="2">
    <citation type="journal article" date="2021" name="Microbiome">
        <title>Successional dynamics and alternative stable states in a saline activated sludge microbial community over 9 years.</title>
        <authorList>
            <person name="Wang Y."/>
            <person name="Ye J."/>
            <person name="Ju F."/>
            <person name="Liu L."/>
            <person name="Boyd J.A."/>
            <person name="Deng Y."/>
            <person name="Parks D.H."/>
            <person name="Jiang X."/>
            <person name="Yin X."/>
            <person name="Woodcroft B.J."/>
            <person name="Tyson G.W."/>
            <person name="Hugenholtz P."/>
            <person name="Polz M.F."/>
            <person name="Zhang T."/>
        </authorList>
    </citation>
    <scope>NUCLEOTIDE SEQUENCE</scope>
    <source>
        <strain evidence="3">HKST-UBA03</strain>
    </source>
</reference>